<proteinExistence type="predicted"/>
<organism evidence="1 2">
    <name type="scientific">Dyella acidiphila</name>
    <dbReference type="NCBI Taxonomy" id="2775866"/>
    <lineage>
        <taxon>Bacteria</taxon>
        <taxon>Pseudomonadati</taxon>
        <taxon>Pseudomonadota</taxon>
        <taxon>Gammaproteobacteria</taxon>
        <taxon>Lysobacterales</taxon>
        <taxon>Rhodanobacteraceae</taxon>
        <taxon>Dyella</taxon>
    </lineage>
</organism>
<dbReference type="EMBL" id="JACZZA010000016">
    <property type="protein sequence ID" value="MBE1162745.1"/>
    <property type="molecule type" value="Genomic_DNA"/>
</dbReference>
<comment type="caution">
    <text evidence="1">The sequence shown here is derived from an EMBL/GenBank/DDBJ whole genome shotgun (WGS) entry which is preliminary data.</text>
</comment>
<sequence length="259" mass="28045">MHNDLRFGWLGESRRTALHALLAAQLSDWAQAWWIGAADNAIDVHTLDKPAGYERHRPWLALHDSGALAIHTGAKDVDAIGRFLAGTNTDADSELAQRVGEEALADLAARIQHRAGIGKTNALVREAAPLSLEHARLGAYAVGVSIGRMQWELAIDRNLADRLAPPAASRQAALVSRQHAIQQAPLRVLAMMDFGAVDLAQLSDLSVGEVLVGDRKLDEALQLHVEGHGAIATAYLRRLGEQRAVMLDGVKQQEKSSHE</sequence>
<evidence type="ECO:0000313" key="1">
    <source>
        <dbReference type="EMBL" id="MBE1162745.1"/>
    </source>
</evidence>
<protein>
    <recommendedName>
        <fullName evidence="3">Flagellar motor switch protein FliN-like C-terminal domain-containing protein</fullName>
    </recommendedName>
</protein>
<gene>
    <name evidence="1" type="ORF">IGX34_20365</name>
</gene>
<accession>A0ABR9GFB5</accession>
<evidence type="ECO:0000313" key="2">
    <source>
        <dbReference type="Proteomes" id="UP000651010"/>
    </source>
</evidence>
<dbReference type="Gene3D" id="2.30.330.10">
    <property type="entry name" value="SpoA-like"/>
    <property type="match status" value="1"/>
</dbReference>
<keyword evidence="2" id="KW-1185">Reference proteome</keyword>
<evidence type="ECO:0008006" key="3">
    <source>
        <dbReference type="Google" id="ProtNLM"/>
    </source>
</evidence>
<reference evidence="1 2" key="1">
    <citation type="submission" date="2020-09" db="EMBL/GenBank/DDBJ databases">
        <title>Dyella sp. 7MK23 isolated from forest soil.</title>
        <authorList>
            <person name="Fu J."/>
        </authorList>
    </citation>
    <scope>NUCLEOTIDE SEQUENCE [LARGE SCALE GENOMIC DNA]</scope>
    <source>
        <strain evidence="1 2">7MK23</strain>
    </source>
</reference>
<name>A0ABR9GFB5_9GAMM</name>
<dbReference type="Proteomes" id="UP000651010">
    <property type="component" value="Unassembled WGS sequence"/>
</dbReference>
<dbReference type="SUPFAM" id="SSF101801">
    <property type="entry name" value="Surface presentation of antigens (SPOA)"/>
    <property type="match status" value="1"/>
</dbReference>
<dbReference type="InterPro" id="IPR036429">
    <property type="entry name" value="SpoA-like_sf"/>
</dbReference>
<dbReference type="RefSeq" id="WP_192557586.1">
    <property type="nucleotide sequence ID" value="NZ_JACZZA010000016.1"/>
</dbReference>